<feature type="compositionally biased region" description="Polar residues" evidence="9">
    <location>
        <begin position="289"/>
        <end position="320"/>
    </location>
</feature>
<dbReference type="OrthoDB" id="1929813at2759"/>
<dbReference type="GO" id="GO:0006357">
    <property type="term" value="P:regulation of transcription by RNA polymerase II"/>
    <property type="evidence" value="ECO:0007669"/>
    <property type="project" value="InterPro"/>
</dbReference>
<dbReference type="EMBL" id="CABIJS010000210">
    <property type="protein sequence ID" value="VUZ46143.1"/>
    <property type="molecule type" value="Genomic_DNA"/>
</dbReference>
<evidence type="ECO:0000256" key="6">
    <source>
        <dbReference type="ARBA" id="ARBA00023242"/>
    </source>
</evidence>
<dbReference type="AlphaFoldDB" id="A0A0R3S7S4"/>
<dbReference type="PANTHER" id="PTHR13208">
    <property type="entry name" value="MEDIATOR OF RNA POLYMERASE II TRANSCRIPTION SUBUNIT 4"/>
    <property type="match status" value="1"/>
</dbReference>
<evidence type="ECO:0000313" key="12">
    <source>
        <dbReference type="Proteomes" id="UP000274504"/>
    </source>
</evidence>
<evidence type="ECO:0000256" key="5">
    <source>
        <dbReference type="ARBA" id="ARBA00023163"/>
    </source>
</evidence>
<dbReference type="WBParaSite" id="HDID_0000012401-mRNA-1">
    <property type="protein sequence ID" value="HDID_0000012401-mRNA-1"/>
    <property type="gene ID" value="HDID_0000012401"/>
</dbReference>
<evidence type="ECO:0000313" key="10">
    <source>
        <dbReference type="EMBL" id="VDL11743.1"/>
    </source>
</evidence>
<comment type="function">
    <text evidence="8">Component of the Mediator complex, a coactivator involved in the regulated transcription of nearly all RNA polymerase II-dependent genes. Mediator functions as a bridge to convey information from gene-specific regulatory proteins to the basal RNA polymerase II transcription machinery. Mediator is recruited to promoters by direct interactions with regulatory proteins and serves as a scaffold for the assembly of a functional preinitiation complex with RNA polymerase II and the general transcription factors.</text>
</comment>
<accession>A0A0R3S7S4</accession>
<comment type="subunit">
    <text evidence="8">Component of the Mediator complex.</text>
</comment>
<dbReference type="PANTHER" id="PTHR13208:SF2">
    <property type="entry name" value="MEDIATOR OF RNA POLYMERASE II TRANSCRIPTION SUBUNIT 4"/>
    <property type="match status" value="1"/>
</dbReference>
<name>A0A0R3S7S4_HYMDI</name>
<comment type="subcellular location">
    <subcellularLocation>
        <location evidence="1 8">Nucleus</location>
    </subcellularLocation>
</comment>
<dbReference type="EMBL" id="UYSG01000012">
    <property type="protein sequence ID" value="VDL11743.1"/>
    <property type="molecule type" value="Genomic_DNA"/>
</dbReference>
<dbReference type="GO" id="GO:0070847">
    <property type="term" value="C:core mediator complex"/>
    <property type="evidence" value="ECO:0007669"/>
    <property type="project" value="TreeGrafter"/>
</dbReference>
<evidence type="ECO:0000256" key="1">
    <source>
        <dbReference type="ARBA" id="ARBA00004123"/>
    </source>
</evidence>
<proteinExistence type="inferred from homology"/>
<feature type="compositionally biased region" description="Acidic residues" evidence="9">
    <location>
        <begin position="333"/>
        <end position="342"/>
    </location>
</feature>
<keyword evidence="5 8" id="KW-0804">Transcription</keyword>
<evidence type="ECO:0000313" key="14">
    <source>
        <dbReference type="WBParaSite" id="HDID_0000012401-mRNA-1"/>
    </source>
</evidence>
<protein>
    <recommendedName>
        <fullName evidence="3 8">Mediator of RNA polymerase II transcription subunit 4</fullName>
    </recommendedName>
    <alternativeName>
        <fullName evidence="7 8">Mediator complex subunit 4</fullName>
    </alternativeName>
</protein>
<keyword evidence="13" id="KW-1185">Reference proteome</keyword>
<evidence type="ECO:0000256" key="3">
    <source>
        <dbReference type="ARBA" id="ARBA00020629"/>
    </source>
</evidence>
<gene>
    <name evidence="8" type="primary">MED4</name>
    <name evidence="10" type="ORF">HDID_LOCUS125</name>
    <name evidence="11" type="ORF">WMSIL1_LOCUS6077</name>
</gene>
<evidence type="ECO:0000256" key="2">
    <source>
        <dbReference type="ARBA" id="ARBA00009626"/>
    </source>
</evidence>
<feature type="region of interest" description="Disordered" evidence="9">
    <location>
        <begin position="206"/>
        <end position="342"/>
    </location>
</feature>
<dbReference type="Pfam" id="PF10018">
    <property type="entry name" value="Med4"/>
    <property type="match status" value="1"/>
</dbReference>
<keyword evidence="6 8" id="KW-0539">Nucleus</keyword>
<evidence type="ECO:0000256" key="8">
    <source>
        <dbReference type="RuleBase" id="RU364141"/>
    </source>
</evidence>
<evidence type="ECO:0000313" key="13">
    <source>
        <dbReference type="Proteomes" id="UP000321570"/>
    </source>
</evidence>
<evidence type="ECO:0000256" key="9">
    <source>
        <dbReference type="SAM" id="MobiDB-lite"/>
    </source>
</evidence>
<organism evidence="14">
    <name type="scientific">Hymenolepis diminuta</name>
    <name type="common">Rat tapeworm</name>
    <dbReference type="NCBI Taxonomy" id="6216"/>
    <lineage>
        <taxon>Eukaryota</taxon>
        <taxon>Metazoa</taxon>
        <taxon>Spiralia</taxon>
        <taxon>Lophotrochozoa</taxon>
        <taxon>Platyhelminthes</taxon>
        <taxon>Cestoda</taxon>
        <taxon>Eucestoda</taxon>
        <taxon>Cyclophyllidea</taxon>
        <taxon>Hymenolepididae</taxon>
        <taxon>Hymenolepis</taxon>
    </lineage>
</organism>
<evidence type="ECO:0000256" key="4">
    <source>
        <dbReference type="ARBA" id="ARBA00023015"/>
    </source>
</evidence>
<reference evidence="11 13" key="3">
    <citation type="submission" date="2019-07" db="EMBL/GenBank/DDBJ databases">
        <authorList>
            <person name="Jastrzebski P J."/>
            <person name="Paukszto L."/>
            <person name="Jastrzebski P J."/>
        </authorList>
    </citation>
    <scope>NUCLEOTIDE SEQUENCE [LARGE SCALE GENOMIC DNA]</scope>
    <source>
        <strain evidence="11 13">WMS-il1</strain>
    </source>
</reference>
<dbReference type="Proteomes" id="UP000321570">
    <property type="component" value="Unassembled WGS sequence"/>
</dbReference>
<evidence type="ECO:0000313" key="11">
    <source>
        <dbReference type="EMBL" id="VUZ46143.1"/>
    </source>
</evidence>
<dbReference type="GO" id="GO:0003712">
    <property type="term" value="F:transcription coregulator activity"/>
    <property type="evidence" value="ECO:0007669"/>
    <property type="project" value="InterPro"/>
</dbReference>
<reference evidence="10 12" key="2">
    <citation type="submission" date="2018-11" db="EMBL/GenBank/DDBJ databases">
        <authorList>
            <consortium name="Pathogen Informatics"/>
        </authorList>
    </citation>
    <scope>NUCLEOTIDE SEQUENCE [LARGE SCALE GENOMIC DNA]</scope>
</reference>
<comment type="similarity">
    <text evidence="2 8">Belongs to the Mediator complex subunit 4 family.</text>
</comment>
<keyword evidence="8" id="KW-0010">Activator</keyword>
<dbReference type="Proteomes" id="UP000274504">
    <property type="component" value="Unassembled WGS sequence"/>
</dbReference>
<keyword evidence="4 8" id="KW-0805">Transcription regulation</keyword>
<feature type="compositionally biased region" description="Low complexity" evidence="9">
    <location>
        <begin position="278"/>
        <end position="288"/>
    </location>
</feature>
<reference evidence="14" key="1">
    <citation type="submission" date="2016-04" db="UniProtKB">
        <authorList>
            <consortium name="WormBaseParasite"/>
        </authorList>
    </citation>
    <scope>IDENTIFICATION</scope>
</reference>
<dbReference type="STRING" id="6216.A0A0R3S7S4"/>
<dbReference type="GO" id="GO:0016592">
    <property type="term" value="C:mediator complex"/>
    <property type="evidence" value="ECO:0007669"/>
    <property type="project" value="InterPro"/>
</dbReference>
<evidence type="ECO:0000256" key="7">
    <source>
        <dbReference type="ARBA" id="ARBA00031257"/>
    </source>
</evidence>
<feature type="compositionally biased region" description="Low complexity" evidence="9">
    <location>
        <begin position="206"/>
        <end position="233"/>
    </location>
</feature>
<sequence>MCAGVPTKQKLFSQLEDLDYLLKELLDKVNRRSRYDDIEHTIFSLLDKDKELKATLQTVSEQMEVQLKIEKLRADCENSDAQINACQHHLKKCELLLCTALFYSRQKLDSMVKAVKNPTDIDELIKYAHRISCTYGAVAPDNWTPSDPRRPYPNKEEIRRGYLGHLDDSGKFLPTLKDAVAQFQPNINTPAASSIEVSLSQQQMSLTSSTQLPNPTSVSSESLENSSVYSPSVGMSGINITPSPGGMVPSNGSGSGWIEPRHPTSSLNAILSGGGSSGNSNRPSGYPSESPSPNMWHQQQQLRQTLPGVHSSTPPQQQIKQPHPDDMRTYSDNSDDDGGLGF</sequence>
<dbReference type="InterPro" id="IPR019258">
    <property type="entry name" value="Mediator_Med4"/>
</dbReference>